<dbReference type="AlphaFoldDB" id="A0A8E1WGI0"/>
<dbReference type="EMBL" id="JACHGI010000010">
    <property type="protein sequence ID" value="MBB6468465.1"/>
    <property type="molecule type" value="Genomic_DNA"/>
</dbReference>
<comment type="caution">
    <text evidence="1">The sequence shown here is derived from an EMBL/GenBank/DDBJ whole genome shotgun (WGS) entry which is preliminary data.</text>
</comment>
<dbReference type="InterPro" id="IPR029063">
    <property type="entry name" value="SAM-dependent_MTases_sf"/>
</dbReference>
<proteinExistence type="predicted"/>
<dbReference type="Gene3D" id="3.40.50.150">
    <property type="entry name" value="Vaccinia Virus protein VP39"/>
    <property type="match status" value="1"/>
</dbReference>
<reference evidence="1 2" key="1">
    <citation type="submission" date="2020-08" db="EMBL/GenBank/DDBJ databases">
        <title>Genomic Encyclopedia of Type Strains, Phase IV (KMG-IV): sequencing the most valuable type-strain genomes for metagenomic binning, comparative biology and taxonomic classification.</title>
        <authorList>
            <person name="Goeker M."/>
        </authorList>
    </citation>
    <scope>NUCLEOTIDE SEQUENCE [LARGE SCALE GENOMIC DNA]</scope>
    <source>
        <strain evidence="1 2">DSM 17454</strain>
    </source>
</reference>
<protein>
    <submittedName>
        <fullName evidence="1">Limonene-1,2-epoxide hydrolase</fullName>
    </submittedName>
</protein>
<dbReference type="SUPFAM" id="SSF53335">
    <property type="entry name" value="S-adenosyl-L-methionine-dependent methyltransferases"/>
    <property type="match status" value="1"/>
</dbReference>
<dbReference type="RefSeq" id="WP_210322413.1">
    <property type="nucleotide sequence ID" value="NZ_JACHGI010000010.1"/>
</dbReference>
<organism evidence="1 2">
    <name type="scientific">Aminobacter carboxidus</name>
    <dbReference type="NCBI Taxonomy" id="376165"/>
    <lineage>
        <taxon>Bacteria</taxon>
        <taxon>Pseudomonadati</taxon>
        <taxon>Pseudomonadota</taxon>
        <taxon>Alphaproteobacteria</taxon>
        <taxon>Hyphomicrobiales</taxon>
        <taxon>Phyllobacteriaceae</taxon>
        <taxon>Aminobacter</taxon>
    </lineage>
</organism>
<evidence type="ECO:0000313" key="1">
    <source>
        <dbReference type="EMBL" id="MBB6468465.1"/>
    </source>
</evidence>
<name>A0A8E1WGI0_9HYPH</name>
<dbReference type="CDD" id="cd02440">
    <property type="entry name" value="AdoMet_MTases"/>
    <property type="match status" value="1"/>
</dbReference>
<dbReference type="GO" id="GO:0016787">
    <property type="term" value="F:hydrolase activity"/>
    <property type="evidence" value="ECO:0007669"/>
    <property type="project" value="UniProtKB-KW"/>
</dbReference>
<sequence length="238" mass="27375">MKNVLSQNSYVADHVNEWITMMGDGHLHRWFLNNGDKIAHKWLHYFDIYERHFQRFRGQNAVVLEIGVGSGGSLQMWRDYFGPRTTIIGLDIDPQCKQHEAEGIEIVIGSQADTAILDEIVRRHPKINIVLDDGSHVMNDMIATFEHLYPRIDVNGLYLVEDLHTCYWEEYGGGLRRQGSFIELIKERIDDINAMHARGAIPVSEFTRSTDSMAIYDSVVVFEKRRQGRRQAIMTGGL</sequence>
<keyword evidence="1" id="KW-0378">Hydrolase</keyword>
<evidence type="ECO:0000313" key="2">
    <source>
        <dbReference type="Proteomes" id="UP000532373"/>
    </source>
</evidence>
<gene>
    <name evidence="1" type="ORF">HNQ96_004349</name>
</gene>
<accession>A0A8E1WGI0</accession>
<dbReference type="Proteomes" id="UP000532373">
    <property type="component" value="Unassembled WGS sequence"/>
</dbReference>